<dbReference type="Pfam" id="PF07609">
    <property type="entry name" value="DUF1572"/>
    <property type="match status" value="1"/>
</dbReference>
<dbReference type="EMBL" id="JAPMIV010000021">
    <property type="protein sequence ID" value="MDV6375211.1"/>
    <property type="molecule type" value="Genomic_DNA"/>
</dbReference>
<sequence>MTAVAELYLSDVRGRMRGVKVLGDGALAQLGATDWHTPLASGGNSAAVLVQHLAGNMHSRWAGLRGGYSAGTEGESAVRNRDAEFEEGELNGATLLRRWEEGWQVFLDALDHLTPGDLTRPLTIRGEVHTVLEAVQRQVAHYSGHVYQLILLVKTLRGPAWQTLSIPRGGSAAYNSALLSETAEPGAT</sequence>
<dbReference type="Proteomes" id="UP001276150">
    <property type="component" value="Unassembled WGS sequence"/>
</dbReference>
<evidence type="ECO:0000313" key="2">
    <source>
        <dbReference type="Proteomes" id="UP001276150"/>
    </source>
</evidence>
<dbReference type="RefSeq" id="WP_317640544.1">
    <property type="nucleotide sequence ID" value="NZ_JAPMIV010000021.1"/>
</dbReference>
<evidence type="ECO:0000313" key="1">
    <source>
        <dbReference type="EMBL" id="MDV6375211.1"/>
    </source>
</evidence>
<keyword evidence="2" id="KW-1185">Reference proteome</keyword>
<proteinExistence type="predicted"/>
<protein>
    <submittedName>
        <fullName evidence="1">DUF1572 family protein</fullName>
    </submittedName>
</protein>
<accession>A0ABU4DS08</accession>
<dbReference type="InterPro" id="IPR011466">
    <property type="entry name" value="DUF1572"/>
</dbReference>
<organism evidence="1 2">
    <name type="scientific">Deinococcus arenicola</name>
    <dbReference type="NCBI Taxonomy" id="2994950"/>
    <lineage>
        <taxon>Bacteria</taxon>
        <taxon>Thermotogati</taxon>
        <taxon>Deinococcota</taxon>
        <taxon>Deinococci</taxon>
        <taxon>Deinococcales</taxon>
        <taxon>Deinococcaceae</taxon>
        <taxon>Deinococcus</taxon>
    </lineage>
</organism>
<gene>
    <name evidence="1" type="ORF">ORD21_11495</name>
</gene>
<name>A0ABU4DS08_9DEIO</name>
<dbReference type="Gene3D" id="1.20.120.450">
    <property type="entry name" value="dinb family like domain"/>
    <property type="match status" value="1"/>
</dbReference>
<dbReference type="InterPro" id="IPR034660">
    <property type="entry name" value="DinB/YfiT-like"/>
</dbReference>
<dbReference type="SUPFAM" id="SSF109854">
    <property type="entry name" value="DinB/YfiT-like putative metalloenzymes"/>
    <property type="match status" value="1"/>
</dbReference>
<reference evidence="1 2" key="1">
    <citation type="submission" date="2022-11" db="EMBL/GenBank/DDBJ databases">
        <title>Deinococcus ZS9-10, Low Temperature and Draught-tolerating, UV-resistant Bacteria from Continental Antarctica.</title>
        <authorList>
            <person name="Cheng L."/>
        </authorList>
    </citation>
    <scope>NUCLEOTIDE SEQUENCE [LARGE SCALE GENOMIC DNA]</scope>
    <source>
        <strain evidence="1 2">ZS9-10</strain>
    </source>
</reference>
<comment type="caution">
    <text evidence="1">The sequence shown here is derived from an EMBL/GenBank/DDBJ whole genome shotgun (WGS) entry which is preliminary data.</text>
</comment>